<accession>A0A3G5AHH4</accession>
<gene>
    <name evidence="1" type="ORF">Sylvanvirus4_24</name>
</gene>
<dbReference type="EMBL" id="MK072510">
    <property type="protein sequence ID" value="AYV86610.1"/>
    <property type="molecule type" value="Genomic_DNA"/>
</dbReference>
<reference evidence="1" key="1">
    <citation type="submission" date="2018-10" db="EMBL/GenBank/DDBJ databases">
        <title>Hidden diversity of soil giant viruses.</title>
        <authorList>
            <person name="Schulz F."/>
            <person name="Alteio L."/>
            <person name="Goudeau D."/>
            <person name="Ryan E.M."/>
            <person name="Malmstrom R.R."/>
            <person name="Blanchard J."/>
            <person name="Woyke T."/>
        </authorList>
    </citation>
    <scope>NUCLEOTIDE SEQUENCE</scope>
    <source>
        <strain evidence="1">SYV1</strain>
    </source>
</reference>
<proteinExistence type="predicted"/>
<protein>
    <submittedName>
        <fullName evidence="1">Uncharacterized protein</fullName>
    </submittedName>
</protein>
<organism evidence="1">
    <name type="scientific">Sylvanvirus sp</name>
    <dbReference type="NCBI Taxonomy" id="2487774"/>
    <lineage>
        <taxon>Viruses</taxon>
    </lineage>
</organism>
<evidence type="ECO:0000313" key="1">
    <source>
        <dbReference type="EMBL" id="AYV86610.1"/>
    </source>
</evidence>
<name>A0A3G5AHH4_9VIRU</name>
<sequence length="203" mass="23474">MSLSLINSKNDLSCVTVDVNDLNRYWKYEKTRDQFTYRGIFLDRVLMYISIRVTDILLDETEEENTQEKDKIILKWHLSMPTEHHESDICSSSSMSLNLSSLSHSSIRIQPSPYHTLSCLSSLVKSFKQEESPDTFHTFQVLGKAMWDGHLQLPYVQCFGIREDTNKESDVDFFVKFDACALAEKSSSLEKQLIVKNEIITFV</sequence>